<dbReference type="InterPro" id="IPR008978">
    <property type="entry name" value="HSP20-like_chaperone"/>
</dbReference>
<evidence type="ECO:0000256" key="1">
    <source>
        <dbReference type="ARBA" id="ARBA00023016"/>
    </source>
</evidence>
<dbReference type="InterPro" id="IPR000008">
    <property type="entry name" value="C2_dom"/>
</dbReference>
<dbReference type="AlphaFoldDB" id="A0AAN9FSY5"/>
<dbReference type="InterPro" id="IPR031107">
    <property type="entry name" value="Small_HSP"/>
</dbReference>
<dbReference type="InterPro" id="IPR035892">
    <property type="entry name" value="C2_domain_sf"/>
</dbReference>
<keyword evidence="6" id="KW-1185">Reference proteome</keyword>
<evidence type="ECO:0000259" key="4">
    <source>
        <dbReference type="PROSITE" id="PS01031"/>
    </source>
</evidence>
<organism evidence="5 6">
    <name type="scientific">Clitoria ternatea</name>
    <name type="common">Butterfly pea</name>
    <dbReference type="NCBI Taxonomy" id="43366"/>
    <lineage>
        <taxon>Eukaryota</taxon>
        <taxon>Viridiplantae</taxon>
        <taxon>Streptophyta</taxon>
        <taxon>Embryophyta</taxon>
        <taxon>Tracheophyta</taxon>
        <taxon>Spermatophyta</taxon>
        <taxon>Magnoliopsida</taxon>
        <taxon>eudicotyledons</taxon>
        <taxon>Gunneridae</taxon>
        <taxon>Pentapetalae</taxon>
        <taxon>rosids</taxon>
        <taxon>fabids</taxon>
        <taxon>Fabales</taxon>
        <taxon>Fabaceae</taxon>
        <taxon>Papilionoideae</taxon>
        <taxon>50 kb inversion clade</taxon>
        <taxon>NPAAA clade</taxon>
        <taxon>indigoferoid/millettioid clade</taxon>
        <taxon>Phaseoleae</taxon>
        <taxon>Clitoria</taxon>
    </lineage>
</organism>
<dbReference type="Pfam" id="PF00168">
    <property type="entry name" value="C2"/>
    <property type="match status" value="1"/>
</dbReference>
<name>A0AAN9FSY5_CLITE</name>
<dbReference type="Gene3D" id="2.60.40.150">
    <property type="entry name" value="C2 domain"/>
    <property type="match status" value="1"/>
</dbReference>
<dbReference type="Gene3D" id="2.60.40.790">
    <property type="match status" value="1"/>
</dbReference>
<dbReference type="PANTHER" id="PTHR11527">
    <property type="entry name" value="HEAT-SHOCK PROTEIN 20 FAMILY MEMBER"/>
    <property type="match status" value="1"/>
</dbReference>
<evidence type="ECO:0000313" key="6">
    <source>
        <dbReference type="Proteomes" id="UP001359559"/>
    </source>
</evidence>
<dbReference type="SUPFAM" id="SSF49764">
    <property type="entry name" value="HSP20-like chaperones"/>
    <property type="match status" value="1"/>
</dbReference>
<protein>
    <recommendedName>
        <fullName evidence="4">SHSP domain-containing protein</fullName>
    </recommendedName>
</protein>
<dbReference type="InterPro" id="IPR002068">
    <property type="entry name" value="A-crystallin/Hsp20_dom"/>
</dbReference>
<evidence type="ECO:0000256" key="2">
    <source>
        <dbReference type="PROSITE-ProRule" id="PRU00285"/>
    </source>
</evidence>
<dbReference type="PROSITE" id="PS01031">
    <property type="entry name" value="SHSP"/>
    <property type="match status" value="1"/>
</dbReference>
<dbReference type="Proteomes" id="UP001359559">
    <property type="component" value="Unassembled WGS sequence"/>
</dbReference>
<comment type="similarity">
    <text evidence="2 3">Belongs to the small heat shock protein (HSP20) family.</text>
</comment>
<comment type="caution">
    <text evidence="5">The sequence shown here is derived from an EMBL/GenBank/DDBJ whole genome shotgun (WGS) entry which is preliminary data.</text>
</comment>
<feature type="domain" description="SHSP" evidence="4">
    <location>
        <begin position="63"/>
        <end position="178"/>
    </location>
</feature>
<dbReference type="SUPFAM" id="SSF49562">
    <property type="entry name" value="C2 domain (Calcium/lipid-binding domain, CaLB)"/>
    <property type="match status" value="1"/>
</dbReference>
<dbReference type="EMBL" id="JAYKXN010000006">
    <property type="protein sequence ID" value="KAK7280491.1"/>
    <property type="molecule type" value="Genomic_DNA"/>
</dbReference>
<accession>A0AAN9FSY5</accession>
<dbReference type="Pfam" id="PF00011">
    <property type="entry name" value="HSP20"/>
    <property type="match status" value="1"/>
</dbReference>
<sequence>MEWGCKHDNNFEALHSRDLVVSFRRLRQRHVKVAICWGELQEGEEEFQSGVLPREKRNHKSGFSEIFGREGYTISMQGEAHVFKADIPGLKKEELKVEIKDDRVLHISGERNVEKEDKNDRWHRVERSSGKFLRKFKLPENAKVDQVKASLENGVLTITVPKEEVKKPDVKAIDISADEAFPDAWHSDALFSGEISSSTYAQIRSKVYQSPRLWYVRVKVIEAQDLVVPVNSRIQDSYVKVQIGNQILKTKPVQTTPLGMLLSPLHSLPQGQNSLITPRF</sequence>
<evidence type="ECO:0000313" key="5">
    <source>
        <dbReference type="EMBL" id="KAK7280491.1"/>
    </source>
</evidence>
<gene>
    <name evidence="5" type="ORF">RJT34_25555</name>
</gene>
<reference evidence="5 6" key="1">
    <citation type="submission" date="2024-01" db="EMBL/GenBank/DDBJ databases">
        <title>The genomes of 5 underutilized Papilionoideae crops provide insights into root nodulation and disease resistance.</title>
        <authorList>
            <person name="Yuan L."/>
        </authorList>
    </citation>
    <scope>NUCLEOTIDE SEQUENCE [LARGE SCALE GENOMIC DNA]</scope>
    <source>
        <strain evidence="5">LY-2023</strain>
        <tissue evidence="5">Leaf</tissue>
    </source>
</reference>
<proteinExistence type="inferred from homology"/>
<dbReference type="CDD" id="cd06472">
    <property type="entry name" value="ACD_ScHsp26_like"/>
    <property type="match status" value="1"/>
</dbReference>
<evidence type="ECO:0000256" key="3">
    <source>
        <dbReference type="RuleBase" id="RU003616"/>
    </source>
</evidence>
<keyword evidence="1" id="KW-0346">Stress response</keyword>